<dbReference type="HAMAP" id="MF_00756">
    <property type="entry name" value="RNase_P_3"/>
    <property type="match status" value="1"/>
</dbReference>
<evidence type="ECO:0000313" key="8">
    <source>
        <dbReference type="Proteomes" id="UP000002408"/>
    </source>
</evidence>
<dbReference type="GO" id="GO:0005737">
    <property type="term" value="C:cytoplasm"/>
    <property type="evidence" value="ECO:0007669"/>
    <property type="project" value="UniProtKB-SubCell"/>
</dbReference>
<gene>
    <name evidence="6" type="primary">rnp3</name>
    <name evidence="7" type="ordered locus">Mboo_1824</name>
</gene>
<dbReference type="InterPro" id="IPR016195">
    <property type="entry name" value="Pol/histidinol_Pase-like"/>
</dbReference>
<keyword evidence="3 6" id="KW-0540">Nuclease</keyword>
<evidence type="ECO:0000256" key="5">
    <source>
        <dbReference type="ARBA" id="ARBA00022801"/>
    </source>
</evidence>
<evidence type="ECO:0000256" key="3">
    <source>
        <dbReference type="ARBA" id="ARBA00022722"/>
    </source>
</evidence>
<evidence type="ECO:0000256" key="1">
    <source>
        <dbReference type="ARBA" id="ARBA00022490"/>
    </source>
</evidence>
<comment type="subunit">
    <text evidence="6">Consists of a catalytic RNA component and at least 4-5 protein subunits.</text>
</comment>
<accession>A7I9C9</accession>
<dbReference type="KEGG" id="mbn:Mboo_1824"/>
<evidence type="ECO:0000313" key="7">
    <source>
        <dbReference type="EMBL" id="ABS56340.1"/>
    </source>
</evidence>
<evidence type="ECO:0000256" key="4">
    <source>
        <dbReference type="ARBA" id="ARBA00022759"/>
    </source>
</evidence>
<dbReference type="SUPFAM" id="SSF89550">
    <property type="entry name" value="PHP domain-like"/>
    <property type="match status" value="1"/>
</dbReference>
<dbReference type="Proteomes" id="UP000002408">
    <property type="component" value="Chromosome"/>
</dbReference>
<dbReference type="GO" id="GO:0004526">
    <property type="term" value="F:ribonuclease P activity"/>
    <property type="evidence" value="ECO:0007669"/>
    <property type="project" value="UniProtKB-UniRule"/>
</dbReference>
<keyword evidence="5 6" id="KW-0378">Hydrolase</keyword>
<dbReference type="AlphaFoldDB" id="A7I9C9"/>
<dbReference type="EMBL" id="CP000780">
    <property type="protein sequence ID" value="ABS56340.1"/>
    <property type="molecule type" value="Genomic_DNA"/>
</dbReference>
<reference evidence="8" key="1">
    <citation type="journal article" date="2015" name="Microbiology">
        <title>Genome of Methanoregula boonei 6A8 reveals adaptations to oligotrophic peatland environments.</title>
        <authorList>
            <person name="Braeuer S."/>
            <person name="Cadillo-Quiroz H."/>
            <person name="Kyrpides N."/>
            <person name="Woyke T."/>
            <person name="Goodwin L."/>
            <person name="Detter C."/>
            <person name="Podell S."/>
            <person name="Yavitt J.B."/>
            <person name="Zinder S.H."/>
        </authorList>
    </citation>
    <scope>NUCLEOTIDE SEQUENCE [LARGE SCALE GENOMIC DNA]</scope>
    <source>
        <strain evidence="8">DSM 21154 / JCM 14090 / 6A8</strain>
    </source>
</reference>
<dbReference type="OrthoDB" id="85765at2157"/>
<dbReference type="InterPro" id="IPR002738">
    <property type="entry name" value="RNase_P_p30"/>
</dbReference>
<name>A7I9C9_METB6</name>
<dbReference type="InterPro" id="IPR023539">
    <property type="entry name" value="RNase_P_comp-3_arc"/>
</dbReference>
<sequence>MKITDACVFPYPVGDSSVRRFALEARSLGYDSLVAADATAATICGVNIIPGVILVGVSAKDVQSRAKKSRGTGGIISVQMGDNGFNRAVAGTSGIHILRGIATADKQAFDHVAAKIAADNNTALDIDLSPIIFGRGHLRQKAIHRYLDLMVLHRRFEFPLTISSFACSVLGLRAVRDAAGLCSLFGMDEIDVQAALAGVSRVMVRGGAAVRVI</sequence>
<keyword evidence="8" id="KW-1185">Reference proteome</keyword>
<dbReference type="Gene3D" id="3.20.20.140">
    <property type="entry name" value="Metal-dependent hydrolases"/>
    <property type="match status" value="1"/>
</dbReference>
<protein>
    <recommendedName>
        <fullName evidence="6">Ribonuclease P protein component 3</fullName>
        <shortName evidence="6">RNase P component 3</shortName>
        <ecNumber evidence="6">3.1.26.5</ecNumber>
    </recommendedName>
    <alternativeName>
        <fullName evidence="6">Rpp30</fullName>
    </alternativeName>
</protein>
<dbReference type="eggNOG" id="arCOG00307">
    <property type="taxonomic scope" value="Archaea"/>
</dbReference>
<organism evidence="7 8">
    <name type="scientific">Methanoregula boonei (strain DSM 21154 / JCM 14090 / 6A8)</name>
    <dbReference type="NCBI Taxonomy" id="456442"/>
    <lineage>
        <taxon>Archaea</taxon>
        <taxon>Methanobacteriati</taxon>
        <taxon>Methanobacteriota</taxon>
        <taxon>Stenosarchaea group</taxon>
        <taxon>Methanomicrobia</taxon>
        <taxon>Methanomicrobiales</taxon>
        <taxon>Methanoregulaceae</taxon>
        <taxon>Methanoregula</taxon>
    </lineage>
</organism>
<comment type="subcellular location">
    <subcellularLocation>
        <location evidence="6">Cytoplasm</location>
    </subcellularLocation>
</comment>
<evidence type="ECO:0000256" key="6">
    <source>
        <dbReference type="HAMAP-Rule" id="MF_00756"/>
    </source>
</evidence>
<comment type="similarity">
    <text evidence="6">Belongs to the eukaryotic/archaeal RNase P protein component 3 family.</text>
</comment>
<comment type="function">
    <text evidence="6">Part of ribonuclease P, a protein complex that generates mature tRNA molecules by cleaving their 5'-ends.</text>
</comment>
<keyword evidence="1 6" id="KW-0963">Cytoplasm</keyword>
<evidence type="ECO:0000256" key="2">
    <source>
        <dbReference type="ARBA" id="ARBA00022694"/>
    </source>
</evidence>
<dbReference type="GeneID" id="5411040"/>
<dbReference type="Pfam" id="PF01876">
    <property type="entry name" value="RNase_P_p30"/>
    <property type="match status" value="1"/>
</dbReference>
<comment type="catalytic activity">
    <reaction evidence="6">
        <text>Endonucleolytic cleavage of RNA, removing 5'-extranucleotides from tRNA precursor.</text>
        <dbReference type="EC" id="3.1.26.5"/>
    </reaction>
</comment>
<dbReference type="HOGENOM" id="CLU_074509_1_0_2"/>
<dbReference type="EC" id="3.1.26.5" evidence="6"/>
<proteinExistence type="inferred from homology"/>
<dbReference type="STRING" id="456442.Mboo_1824"/>
<dbReference type="RefSeq" id="WP_012107391.1">
    <property type="nucleotide sequence ID" value="NC_009712.1"/>
</dbReference>
<keyword evidence="4 6" id="KW-0255">Endonuclease</keyword>
<dbReference type="GO" id="GO:0030677">
    <property type="term" value="C:ribonuclease P complex"/>
    <property type="evidence" value="ECO:0007669"/>
    <property type="project" value="UniProtKB-UniRule"/>
</dbReference>
<dbReference type="GO" id="GO:0001682">
    <property type="term" value="P:tRNA 5'-leader removal"/>
    <property type="evidence" value="ECO:0007669"/>
    <property type="project" value="UniProtKB-UniRule"/>
</dbReference>
<keyword evidence="2 6" id="KW-0819">tRNA processing</keyword>